<evidence type="ECO:0000313" key="7">
    <source>
        <dbReference type="Proteomes" id="UP000307169"/>
    </source>
</evidence>
<evidence type="ECO:0000313" key="9">
    <source>
        <dbReference type="Proteomes" id="UP000310708"/>
    </source>
</evidence>
<dbReference type="Proteomes" id="UP000310685">
    <property type="component" value="Unassembled WGS sequence"/>
</dbReference>
<evidence type="ECO:0000313" key="6">
    <source>
        <dbReference type="EMBL" id="TIC67963.1"/>
    </source>
</evidence>
<name>A0A4T0PQP7_9BASI</name>
<feature type="compositionally biased region" description="Basic residues" evidence="1">
    <location>
        <begin position="270"/>
        <end position="292"/>
    </location>
</feature>
<dbReference type="AlphaFoldDB" id="A0A4T0PQP7"/>
<feature type="chain" id="PRO_5044609233" evidence="3">
    <location>
        <begin position="19"/>
        <end position="374"/>
    </location>
</feature>
<dbReference type="EMBL" id="SPRC01000020">
    <property type="protein sequence ID" value="TIB79880.1"/>
    <property type="molecule type" value="Genomic_DNA"/>
</dbReference>
<keyword evidence="2" id="KW-1133">Transmembrane helix</keyword>
<dbReference type="EMBL" id="SPRX01000009">
    <property type="protein sequence ID" value="TIC67963.1"/>
    <property type="molecule type" value="Genomic_DNA"/>
</dbReference>
<protein>
    <submittedName>
        <fullName evidence="6">Uncharacterized protein</fullName>
    </submittedName>
</protein>
<organism evidence="6 9">
    <name type="scientific">Wallemia mellicola</name>
    <dbReference type="NCBI Taxonomy" id="1708541"/>
    <lineage>
        <taxon>Eukaryota</taxon>
        <taxon>Fungi</taxon>
        <taxon>Dikarya</taxon>
        <taxon>Basidiomycota</taxon>
        <taxon>Wallemiomycotina</taxon>
        <taxon>Wallemiomycetes</taxon>
        <taxon>Wallemiales</taxon>
        <taxon>Wallemiaceae</taxon>
        <taxon>Wallemia</taxon>
    </lineage>
</organism>
<gene>
    <name evidence="6" type="ORF">E3Q01_01090</name>
    <name evidence="5" type="ORF">E3Q17_01268</name>
    <name evidence="4" type="ORF">E3Q22_02249</name>
</gene>
<feature type="signal peptide" evidence="3">
    <location>
        <begin position="1"/>
        <end position="18"/>
    </location>
</feature>
<keyword evidence="3" id="KW-0732">Signal</keyword>
<dbReference type="EMBL" id="SPRH01000010">
    <property type="protein sequence ID" value="TIC02760.1"/>
    <property type="molecule type" value="Genomic_DNA"/>
</dbReference>
<dbReference type="Proteomes" id="UP000310708">
    <property type="component" value="Unassembled WGS sequence"/>
</dbReference>
<evidence type="ECO:0000313" key="5">
    <source>
        <dbReference type="EMBL" id="TIC02760.1"/>
    </source>
</evidence>
<sequence>MLKSFILSILLLSTTLFATPLVDIVKNQVQVSNKKGHPEDALIHLIRTDDVFSDNLQSELFQRQSHLMFKIHYDELNNEIYVNGGKIDLNDKSLIDSNEPLKAGPVIKLDTLRLTPEELKQSDQLKKEHLEKLPKGIVAAQLRLKSVKVNDETTRLVVFIKVLEDNGKNQHNANPVFTLQVTQRPDVVAQKAKEHQIEEEKIEKFQADREAFIARLRESIRKMHHKVYKIVGMKKPHHGIQRPMVHLLKNEKGELLKVPCMHHNKVDRPHHPHHKVDHPRPHHKIDHSRPHHKPNCLHNQIHKVFTPLKHKLESLSTLLKLIIGLSFSAFFLSLFCITRAIKRAREQRRLYESLPTYDQVEIVTDEQPQMQEKA</sequence>
<proteinExistence type="predicted"/>
<evidence type="ECO:0000256" key="3">
    <source>
        <dbReference type="SAM" id="SignalP"/>
    </source>
</evidence>
<evidence type="ECO:0000313" key="8">
    <source>
        <dbReference type="Proteomes" id="UP000310685"/>
    </source>
</evidence>
<feature type="region of interest" description="Disordered" evidence="1">
    <location>
        <begin position="268"/>
        <end position="292"/>
    </location>
</feature>
<evidence type="ECO:0000256" key="2">
    <source>
        <dbReference type="SAM" id="Phobius"/>
    </source>
</evidence>
<keyword evidence="2" id="KW-0472">Membrane</keyword>
<dbReference type="Proteomes" id="UP000307169">
    <property type="component" value="Unassembled WGS sequence"/>
</dbReference>
<evidence type="ECO:0000313" key="4">
    <source>
        <dbReference type="EMBL" id="TIB79880.1"/>
    </source>
</evidence>
<comment type="caution">
    <text evidence="6">The sequence shown here is derived from an EMBL/GenBank/DDBJ whole genome shotgun (WGS) entry which is preliminary data.</text>
</comment>
<feature type="transmembrane region" description="Helical" evidence="2">
    <location>
        <begin position="318"/>
        <end position="341"/>
    </location>
</feature>
<keyword evidence="2" id="KW-0812">Transmembrane</keyword>
<evidence type="ECO:0000256" key="1">
    <source>
        <dbReference type="SAM" id="MobiDB-lite"/>
    </source>
</evidence>
<reference evidence="7 8" key="1">
    <citation type="submission" date="2019-03" db="EMBL/GenBank/DDBJ databases">
        <title>Sequencing 25 genomes of Wallemia mellicola.</title>
        <authorList>
            <person name="Gostincar C."/>
        </authorList>
    </citation>
    <scope>NUCLEOTIDE SEQUENCE [LARGE SCALE GENOMIC DNA]</scope>
    <source>
        <strain evidence="5 7">EXF-1262</strain>
        <strain evidence="4 8">EXF-6152</strain>
        <strain evidence="6 9">EXF-757</strain>
    </source>
</reference>
<accession>A0A4T0PQP7</accession>